<dbReference type="RefSeq" id="WP_244518777.1">
    <property type="nucleotide sequence ID" value="NZ_FOLL01000005.1"/>
</dbReference>
<dbReference type="Pfam" id="PF22585">
    <property type="entry name" value="Sialidase-like_CBM"/>
    <property type="match status" value="1"/>
</dbReference>
<feature type="domain" description="BT-1020-like N-terminal beta-propeller" evidence="3">
    <location>
        <begin position="27"/>
        <end position="262"/>
    </location>
</feature>
<dbReference type="InterPro" id="IPR011040">
    <property type="entry name" value="Sialidase"/>
</dbReference>
<dbReference type="InterPro" id="IPR036278">
    <property type="entry name" value="Sialidase_sf"/>
</dbReference>
<reference evidence="5" key="1">
    <citation type="submission" date="2016-10" db="EMBL/GenBank/DDBJ databases">
        <authorList>
            <person name="Varghese N."/>
            <person name="Submissions S."/>
        </authorList>
    </citation>
    <scope>NUCLEOTIDE SEQUENCE [LARGE SCALE GENOMIC DNA]</scope>
    <source>
        <strain evidence="5">DSM 22900</strain>
    </source>
</reference>
<evidence type="ECO:0000259" key="1">
    <source>
        <dbReference type="Pfam" id="PF13088"/>
    </source>
</evidence>
<dbReference type="SUPFAM" id="SSF50939">
    <property type="entry name" value="Sialidases"/>
    <property type="match status" value="1"/>
</dbReference>
<gene>
    <name evidence="4" type="ORF">SAMN05421747_10597</name>
</gene>
<dbReference type="AlphaFoldDB" id="A0A1I1GUZ0"/>
<proteinExistence type="predicted"/>
<feature type="domain" description="BT-1020-like structural beta-sandwich" evidence="2">
    <location>
        <begin position="431"/>
        <end position="591"/>
    </location>
</feature>
<evidence type="ECO:0000259" key="3">
    <source>
        <dbReference type="Pfam" id="PF24067"/>
    </source>
</evidence>
<accession>A0A1I1GUZ0</accession>
<feature type="domain" description="Sialidase" evidence="1">
    <location>
        <begin position="281"/>
        <end position="351"/>
    </location>
</feature>
<dbReference type="STRING" id="623281.SAMN05421747_10597"/>
<dbReference type="Pfam" id="PF13088">
    <property type="entry name" value="BNR_2"/>
    <property type="match status" value="1"/>
</dbReference>
<dbReference type="Proteomes" id="UP000199577">
    <property type="component" value="Unassembled WGS sequence"/>
</dbReference>
<name>A0A1I1GUZ0_9SPHI</name>
<dbReference type="Pfam" id="PF24067">
    <property type="entry name" value="Beta-prop_BT_1020"/>
    <property type="match status" value="1"/>
</dbReference>
<evidence type="ECO:0000313" key="5">
    <source>
        <dbReference type="Proteomes" id="UP000199577"/>
    </source>
</evidence>
<sequence length="617" mass="69254">MKKRDMLNGLCLAAGLLWGADCHAQRDTVRYIDSVLANVEEHHGQLRLAVGVHNIQVLRANRERPDLAEGYGWTYNHAPMLAYWNGHFYLQHLADPVGEHIPPSQTYISSSADGYHWSTPQVVFPPYRIPDGYTKKGHPGVAKDLDAVMHQRMGFFVSRSGRLFTLGYYGIAMDEKDDPNDGNGIGRVVREIRKDGSYGPIHFIRYNASWDPAQSSYPFYKDSKDTGFVAACEELLTDPLMMMQWVEEADRDDPLIPLKKQYKAFSYYRLPGDRVVGLWKHALTAISEDGGRTWPENAVRAPGFVNSNAKIWGQRLSDGSYATVYNPAEYRWPLALSLSADGLNYRRLLLVNGEIPPMRYGGNYKSYGPQYVRGILEGNGAPPDGNLWVTYSMNKEDIWVSKVPVPVTDRPAGHADDGFAQLDGIQQLAAWNIYSPLWAPVTIGLDDSGMGYLRLADRDRYDYAKAERVIPQSEQVAVEFAVTAAQHTFGQLDFELAEGRGTASIRLTFDSTGVFRAKAGARYRKIMDYRAGQRYVVRVEADARNRLYTVSVNGKPLFTGIAFAPVRAFERVAFRTGGVRRFPDPDTPADQTYDLSDAGEPLPEASFRIDYLKTEGR</sequence>
<dbReference type="InterPro" id="IPR056425">
    <property type="entry name" value="Beta-prop_BT_1020"/>
</dbReference>
<organism evidence="4 5">
    <name type="scientific">Parapedobacter composti</name>
    <dbReference type="NCBI Taxonomy" id="623281"/>
    <lineage>
        <taxon>Bacteria</taxon>
        <taxon>Pseudomonadati</taxon>
        <taxon>Bacteroidota</taxon>
        <taxon>Sphingobacteriia</taxon>
        <taxon>Sphingobacteriales</taxon>
        <taxon>Sphingobacteriaceae</taxon>
        <taxon>Parapedobacter</taxon>
    </lineage>
</organism>
<evidence type="ECO:0000313" key="4">
    <source>
        <dbReference type="EMBL" id="SFC15305.1"/>
    </source>
</evidence>
<dbReference type="EMBL" id="FOLL01000005">
    <property type="protein sequence ID" value="SFC15305.1"/>
    <property type="molecule type" value="Genomic_DNA"/>
</dbReference>
<evidence type="ECO:0000259" key="2">
    <source>
        <dbReference type="Pfam" id="PF22585"/>
    </source>
</evidence>
<dbReference type="InterPro" id="IPR054490">
    <property type="entry name" value="BT_1020-like_b-sandwich_1"/>
</dbReference>
<keyword evidence="5" id="KW-1185">Reference proteome</keyword>
<protein>
    <submittedName>
        <fullName evidence="4">BNR repeat-like domain-containing protein</fullName>
    </submittedName>
</protein>